<feature type="compositionally biased region" description="Basic residues" evidence="1">
    <location>
        <begin position="54"/>
        <end position="63"/>
    </location>
</feature>
<feature type="compositionally biased region" description="Basic residues" evidence="1">
    <location>
        <begin position="20"/>
        <end position="33"/>
    </location>
</feature>
<dbReference type="KEGG" id="scm:SCHCO_02624349"/>
<dbReference type="EMBL" id="GL377302">
    <property type="protein sequence ID" value="EFJ02014.1"/>
    <property type="molecule type" value="Genomic_DNA"/>
</dbReference>
<dbReference type="VEuPathDB" id="FungiDB:SCHCODRAFT_02624349"/>
<dbReference type="InterPro" id="IPR018824">
    <property type="entry name" value="Conidiation-specific_6"/>
</dbReference>
<dbReference type="Proteomes" id="UP000007431">
    <property type="component" value="Unassembled WGS sequence"/>
</dbReference>
<dbReference type="OrthoDB" id="3353448at2759"/>
<dbReference type="InParanoid" id="D8PLE5"/>
<name>D8PLE5_SCHCM</name>
<evidence type="ECO:0000256" key="1">
    <source>
        <dbReference type="SAM" id="MobiDB-lite"/>
    </source>
</evidence>
<evidence type="ECO:0000313" key="2">
    <source>
        <dbReference type="EMBL" id="EFJ02014.1"/>
    </source>
</evidence>
<sequence>MPLFGRRHHATAPSSGGGYTHHHHRRTVRHHKDPAHVTGGYKAALANPNTTSAGRRHAKHELRKRGESTHVPLMVRIKRTLGIRSTPRTYEQSTVGGYGHHTTHGGEYGHSTGGYGHGTTTHGTHHHY</sequence>
<feature type="region of interest" description="Disordered" evidence="1">
    <location>
        <begin position="1"/>
        <end position="67"/>
    </location>
</feature>
<dbReference type="RefSeq" id="XP_003036916.1">
    <property type="nucleotide sequence ID" value="XM_003036870.1"/>
</dbReference>
<evidence type="ECO:0000313" key="3">
    <source>
        <dbReference type="Proteomes" id="UP000007431"/>
    </source>
</evidence>
<feature type="compositionally biased region" description="Basic residues" evidence="1">
    <location>
        <begin position="1"/>
        <end position="10"/>
    </location>
</feature>
<gene>
    <name evidence="2" type="ORF">SCHCODRAFT_230981</name>
</gene>
<reference evidence="2 3" key="1">
    <citation type="journal article" date="2010" name="Nat. Biotechnol.">
        <title>Genome sequence of the model mushroom Schizophyllum commune.</title>
        <authorList>
            <person name="Ohm R.A."/>
            <person name="de Jong J.F."/>
            <person name="Lugones L.G."/>
            <person name="Aerts A."/>
            <person name="Kothe E."/>
            <person name="Stajich J.E."/>
            <person name="de Vries R.P."/>
            <person name="Record E."/>
            <person name="Levasseur A."/>
            <person name="Baker S.E."/>
            <person name="Bartholomew K.A."/>
            <person name="Coutinho P.M."/>
            <person name="Erdmann S."/>
            <person name="Fowler T.J."/>
            <person name="Gathman A.C."/>
            <person name="Lombard V."/>
            <person name="Henrissat B."/>
            <person name="Knabe N."/>
            <person name="Kuees U."/>
            <person name="Lilly W.W."/>
            <person name="Lindquist E."/>
            <person name="Lucas S."/>
            <person name="Magnuson J.K."/>
            <person name="Piumi F."/>
            <person name="Raudaskoski M."/>
            <person name="Salamov A."/>
            <person name="Schmutz J."/>
            <person name="Schwarze F.W.M.R."/>
            <person name="vanKuyk P.A."/>
            <person name="Horton J.S."/>
            <person name="Grigoriev I.V."/>
            <person name="Woesten H.A.B."/>
        </authorList>
    </citation>
    <scope>NUCLEOTIDE SEQUENCE [LARGE SCALE GENOMIC DNA]</scope>
    <source>
        <strain evidence="3">H4-8 / FGSC 9210</strain>
    </source>
</reference>
<dbReference type="Pfam" id="PF10346">
    <property type="entry name" value="Con-6"/>
    <property type="match status" value="1"/>
</dbReference>
<accession>D8PLE5</accession>
<dbReference type="GeneID" id="9588777"/>
<keyword evidence="3" id="KW-1185">Reference proteome</keyword>
<organism evidence="3">
    <name type="scientific">Schizophyllum commune (strain H4-8 / FGSC 9210)</name>
    <name type="common">Split gill fungus</name>
    <dbReference type="NCBI Taxonomy" id="578458"/>
    <lineage>
        <taxon>Eukaryota</taxon>
        <taxon>Fungi</taxon>
        <taxon>Dikarya</taxon>
        <taxon>Basidiomycota</taxon>
        <taxon>Agaricomycotina</taxon>
        <taxon>Agaricomycetes</taxon>
        <taxon>Agaricomycetidae</taxon>
        <taxon>Agaricales</taxon>
        <taxon>Schizophyllaceae</taxon>
        <taxon>Schizophyllum</taxon>
    </lineage>
</organism>
<dbReference type="OMA" id="HEHYERS"/>
<dbReference type="AlphaFoldDB" id="D8PLE5"/>
<proteinExistence type="predicted"/>
<dbReference type="HOGENOM" id="CLU_160876_0_0_1"/>
<protein>
    <submittedName>
        <fullName evidence="2">Uncharacterized protein</fullName>
    </submittedName>
</protein>
<dbReference type="eggNOG" id="ENOG502SXT9">
    <property type="taxonomic scope" value="Eukaryota"/>
</dbReference>